<keyword evidence="3" id="KW-1185">Reference proteome</keyword>
<dbReference type="EMBL" id="VFNX01000001">
    <property type="protein sequence ID" value="TQK95493.1"/>
    <property type="molecule type" value="Genomic_DNA"/>
</dbReference>
<protein>
    <submittedName>
        <fullName evidence="2">Uncharacterized protein DUF3147</fullName>
    </submittedName>
</protein>
<organism evidence="2 3">
    <name type="scientific">Streptomyces puniciscabiei</name>
    <dbReference type="NCBI Taxonomy" id="164348"/>
    <lineage>
        <taxon>Bacteria</taxon>
        <taxon>Bacillati</taxon>
        <taxon>Actinomycetota</taxon>
        <taxon>Actinomycetes</taxon>
        <taxon>Kitasatosporales</taxon>
        <taxon>Streptomycetaceae</taxon>
        <taxon>Streptomyces</taxon>
    </lineage>
</organism>
<keyword evidence="1" id="KW-0472">Membrane</keyword>
<dbReference type="RefSeq" id="WP_055707184.1">
    <property type="nucleotide sequence ID" value="NZ_JBPJFI010000001.1"/>
</dbReference>
<evidence type="ECO:0000313" key="3">
    <source>
        <dbReference type="Proteomes" id="UP000318103"/>
    </source>
</evidence>
<reference evidence="2 3" key="1">
    <citation type="submission" date="2019-06" db="EMBL/GenBank/DDBJ databases">
        <title>Sequencing the genomes of 1000 actinobacteria strains.</title>
        <authorList>
            <person name="Klenk H.-P."/>
        </authorList>
    </citation>
    <scope>NUCLEOTIDE SEQUENCE [LARGE SCALE GENOMIC DNA]</scope>
    <source>
        <strain evidence="2 3">DSM 41929</strain>
    </source>
</reference>
<comment type="caution">
    <text evidence="2">The sequence shown here is derived from an EMBL/GenBank/DDBJ whole genome shotgun (WGS) entry which is preliminary data.</text>
</comment>
<gene>
    <name evidence="2" type="ORF">FB563_0392</name>
</gene>
<keyword evidence="1" id="KW-1133">Transmembrane helix</keyword>
<dbReference type="InterPro" id="IPR021493">
    <property type="entry name" value="DUF3147"/>
</dbReference>
<proteinExistence type="predicted"/>
<keyword evidence="1" id="KW-0812">Transmembrane</keyword>
<feature type="transmembrane region" description="Helical" evidence="1">
    <location>
        <begin position="59"/>
        <end position="77"/>
    </location>
</feature>
<dbReference type="Proteomes" id="UP000318103">
    <property type="component" value="Unassembled WGS sequence"/>
</dbReference>
<accession>A0A542U8S6</accession>
<dbReference type="Pfam" id="PF11345">
    <property type="entry name" value="DUF3147"/>
    <property type="match status" value="1"/>
</dbReference>
<feature type="transmembrane region" description="Helical" evidence="1">
    <location>
        <begin position="34"/>
        <end position="52"/>
    </location>
</feature>
<sequence>MPEIVLKACAGGLFVVAFALVAEAVQPKRLAGIFAAAPSVALASLILTVVFKGSHDASLAARGMIGGAVAFTAYTLADVPALGRLGALRGSATALVMWLALAAAVTFAVAP</sequence>
<evidence type="ECO:0000313" key="2">
    <source>
        <dbReference type="EMBL" id="TQK95493.1"/>
    </source>
</evidence>
<dbReference type="AlphaFoldDB" id="A0A542U8S6"/>
<feature type="transmembrane region" description="Helical" evidence="1">
    <location>
        <begin position="89"/>
        <end position="110"/>
    </location>
</feature>
<name>A0A542U8S6_9ACTN</name>
<evidence type="ECO:0000256" key="1">
    <source>
        <dbReference type="SAM" id="Phobius"/>
    </source>
</evidence>